<reference evidence="11 12" key="1">
    <citation type="journal article" date="2018" name="Nat. Ecol. Evol.">
        <title>Pezizomycetes genomes reveal the molecular basis of ectomycorrhizal truffle lifestyle.</title>
        <authorList>
            <person name="Murat C."/>
            <person name="Payen T."/>
            <person name="Noel B."/>
            <person name="Kuo A."/>
            <person name="Morin E."/>
            <person name="Chen J."/>
            <person name="Kohler A."/>
            <person name="Krizsan K."/>
            <person name="Balestrini R."/>
            <person name="Da Silva C."/>
            <person name="Montanini B."/>
            <person name="Hainaut M."/>
            <person name="Levati E."/>
            <person name="Barry K.W."/>
            <person name="Belfiori B."/>
            <person name="Cichocki N."/>
            <person name="Clum A."/>
            <person name="Dockter R.B."/>
            <person name="Fauchery L."/>
            <person name="Guy J."/>
            <person name="Iotti M."/>
            <person name="Le Tacon F."/>
            <person name="Lindquist E.A."/>
            <person name="Lipzen A."/>
            <person name="Malagnac F."/>
            <person name="Mello A."/>
            <person name="Molinier V."/>
            <person name="Miyauchi S."/>
            <person name="Poulain J."/>
            <person name="Riccioni C."/>
            <person name="Rubini A."/>
            <person name="Sitrit Y."/>
            <person name="Splivallo R."/>
            <person name="Traeger S."/>
            <person name="Wang M."/>
            <person name="Zifcakova L."/>
            <person name="Wipf D."/>
            <person name="Zambonelli A."/>
            <person name="Paolocci F."/>
            <person name="Nowrousian M."/>
            <person name="Ottonello S."/>
            <person name="Baldrian P."/>
            <person name="Spatafora J.W."/>
            <person name="Henrissat B."/>
            <person name="Nagy L.G."/>
            <person name="Aury J.M."/>
            <person name="Wincker P."/>
            <person name="Grigoriev I.V."/>
            <person name="Bonfante P."/>
            <person name="Martin F.M."/>
        </authorList>
    </citation>
    <scope>NUCLEOTIDE SEQUENCE [LARGE SCALE GENOMIC DNA]</scope>
    <source>
        <strain evidence="11 12">CCBAS932</strain>
    </source>
</reference>
<evidence type="ECO:0000259" key="10">
    <source>
        <dbReference type="PROSITE" id="PS50011"/>
    </source>
</evidence>
<evidence type="ECO:0000256" key="1">
    <source>
        <dbReference type="ARBA" id="ARBA00012513"/>
    </source>
</evidence>
<keyword evidence="6 9" id="KW-0067">ATP-binding</keyword>
<dbReference type="PANTHER" id="PTHR47634:SF9">
    <property type="entry name" value="PROTEIN KINASE DOMAIN-CONTAINING PROTEIN-RELATED"/>
    <property type="match status" value="1"/>
</dbReference>
<dbReference type="EMBL" id="ML119506">
    <property type="protein sequence ID" value="RPB06297.1"/>
    <property type="molecule type" value="Genomic_DNA"/>
</dbReference>
<evidence type="ECO:0000256" key="3">
    <source>
        <dbReference type="ARBA" id="ARBA00022679"/>
    </source>
</evidence>
<dbReference type="Proteomes" id="UP000277580">
    <property type="component" value="Unassembled WGS sequence"/>
</dbReference>
<dbReference type="GO" id="GO:0004674">
    <property type="term" value="F:protein serine/threonine kinase activity"/>
    <property type="evidence" value="ECO:0007669"/>
    <property type="project" value="UniProtKB-KW"/>
</dbReference>
<keyword evidence="2" id="KW-0723">Serine/threonine-protein kinase</keyword>
<dbReference type="GO" id="GO:0005524">
    <property type="term" value="F:ATP binding"/>
    <property type="evidence" value="ECO:0007669"/>
    <property type="project" value="UniProtKB-UniRule"/>
</dbReference>
<keyword evidence="5 11" id="KW-0418">Kinase</keyword>
<evidence type="ECO:0000256" key="2">
    <source>
        <dbReference type="ARBA" id="ARBA00022527"/>
    </source>
</evidence>
<evidence type="ECO:0000256" key="7">
    <source>
        <dbReference type="ARBA" id="ARBA00047899"/>
    </source>
</evidence>
<evidence type="ECO:0000256" key="4">
    <source>
        <dbReference type="ARBA" id="ARBA00022741"/>
    </source>
</evidence>
<accession>A0A3N4K6W4</accession>
<dbReference type="SUPFAM" id="SSF56112">
    <property type="entry name" value="Protein kinase-like (PK-like)"/>
    <property type="match status" value="1"/>
</dbReference>
<dbReference type="InterPro" id="IPR011009">
    <property type="entry name" value="Kinase-like_dom_sf"/>
</dbReference>
<dbReference type="GO" id="GO:0000245">
    <property type="term" value="P:spliceosomal complex assembly"/>
    <property type="evidence" value="ECO:0007669"/>
    <property type="project" value="TreeGrafter"/>
</dbReference>
<feature type="domain" description="Protein kinase" evidence="10">
    <location>
        <begin position="47"/>
        <end position="442"/>
    </location>
</feature>
<dbReference type="InterPro" id="IPR000719">
    <property type="entry name" value="Prot_kinase_dom"/>
</dbReference>
<evidence type="ECO:0000256" key="9">
    <source>
        <dbReference type="PROSITE-ProRule" id="PRU10141"/>
    </source>
</evidence>
<keyword evidence="12" id="KW-1185">Reference proteome</keyword>
<dbReference type="OrthoDB" id="5979581at2759"/>
<dbReference type="PANTHER" id="PTHR47634">
    <property type="entry name" value="PROTEIN KINASE DOMAIN-CONTAINING PROTEIN-RELATED"/>
    <property type="match status" value="1"/>
</dbReference>
<evidence type="ECO:0000313" key="11">
    <source>
        <dbReference type="EMBL" id="RPB06297.1"/>
    </source>
</evidence>
<protein>
    <recommendedName>
        <fullName evidence="1">non-specific serine/threonine protein kinase</fullName>
        <ecNumber evidence="1">2.7.11.1</ecNumber>
    </recommendedName>
</protein>
<sequence length="444" mass="50161">MTSPPSTPTDLQRRFIQLSTPTEWVESYRPGGYHPVHIGDRLQSGRYKILRKLGYGSFSTVWLALDEQMSRYVALKISTADMLGKDKELSLRERIAHQDSKHILTLLESFLQTGPNGTHLCLVFEPMAASFNWMLEPHEGDLPNEHLERAPLSLRKKVLRHTLLGLCTLHDSGIVHGDIQFGNVLLGVKDLDSVPEDELRQDMREEIGISWPIQRLDRKEDKWAPRYLAVPQPLAAKYIDIGPSLTAKLSDLGGGMFLPKPSTITADKLTFLKALLLPDDHHKPVTPIALRAPELVLGLPFDQGIDIWAFGWLIAQLVTGQPPFAIDNWADCTPEDEAATDDDHIMGFIDLLGPLPEHLLQMWPRRERYYQEDGTQIRWNVDSGDPGEPGPQCILEDFILQNRNPDISVEEAAVISGLLRQILQYEPEKRPSAQEILSHAWLQE</sequence>
<comment type="catalytic activity">
    <reaction evidence="7">
        <text>L-threonyl-[protein] + ATP = O-phospho-L-threonyl-[protein] + ADP + H(+)</text>
        <dbReference type="Rhea" id="RHEA:46608"/>
        <dbReference type="Rhea" id="RHEA-COMP:11060"/>
        <dbReference type="Rhea" id="RHEA-COMP:11605"/>
        <dbReference type="ChEBI" id="CHEBI:15378"/>
        <dbReference type="ChEBI" id="CHEBI:30013"/>
        <dbReference type="ChEBI" id="CHEBI:30616"/>
        <dbReference type="ChEBI" id="CHEBI:61977"/>
        <dbReference type="ChEBI" id="CHEBI:456216"/>
        <dbReference type="EC" id="2.7.11.1"/>
    </reaction>
</comment>
<organism evidence="11 12">
    <name type="scientific">Morchella conica CCBAS932</name>
    <dbReference type="NCBI Taxonomy" id="1392247"/>
    <lineage>
        <taxon>Eukaryota</taxon>
        <taxon>Fungi</taxon>
        <taxon>Dikarya</taxon>
        <taxon>Ascomycota</taxon>
        <taxon>Pezizomycotina</taxon>
        <taxon>Pezizomycetes</taxon>
        <taxon>Pezizales</taxon>
        <taxon>Morchellaceae</taxon>
        <taxon>Morchella</taxon>
    </lineage>
</organism>
<keyword evidence="4 9" id="KW-0547">Nucleotide-binding</keyword>
<dbReference type="GO" id="GO:0050684">
    <property type="term" value="P:regulation of mRNA processing"/>
    <property type="evidence" value="ECO:0007669"/>
    <property type="project" value="TreeGrafter"/>
</dbReference>
<dbReference type="PROSITE" id="PS00107">
    <property type="entry name" value="PROTEIN_KINASE_ATP"/>
    <property type="match status" value="1"/>
</dbReference>
<evidence type="ECO:0000256" key="8">
    <source>
        <dbReference type="ARBA" id="ARBA00048679"/>
    </source>
</evidence>
<dbReference type="Gene3D" id="3.30.200.20">
    <property type="entry name" value="Phosphorylase Kinase, domain 1"/>
    <property type="match status" value="1"/>
</dbReference>
<evidence type="ECO:0000256" key="6">
    <source>
        <dbReference type="ARBA" id="ARBA00022840"/>
    </source>
</evidence>
<name>A0A3N4K6W4_9PEZI</name>
<dbReference type="AlphaFoldDB" id="A0A3N4K6W4"/>
<feature type="binding site" evidence="9">
    <location>
        <position position="76"/>
    </location>
    <ligand>
        <name>ATP</name>
        <dbReference type="ChEBI" id="CHEBI:30616"/>
    </ligand>
</feature>
<evidence type="ECO:0000256" key="5">
    <source>
        <dbReference type="ARBA" id="ARBA00022777"/>
    </source>
</evidence>
<proteinExistence type="predicted"/>
<evidence type="ECO:0000313" key="12">
    <source>
        <dbReference type="Proteomes" id="UP000277580"/>
    </source>
</evidence>
<dbReference type="PROSITE" id="PS50011">
    <property type="entry name" value="PROTEIN_KINASE_DOM"/>
    <property type="match status" value="1"/>
</dbReference>
<dbReference type="Pfam" id="PF00069">
    <property type="entry name" value="Pkinase"/>
    <property type="match status" value="2"/>
</dbReference>
<gene>
    <name evidence="11" type="ORF">P167DRAFT_550606</name>
</gene>
<dbReference type="InterPro" id="IPR051334">
    <property type="entry name" value="SRPK"/>
</dbReference>
<dbReference type="SMART" id="SM00220">
    <property type="entry name" value="S_TKc"/>
    <property type="match status" value="1"/>
</dbReference>
<keyword evidence="3" id="KW-0808">Transferase</keyword>
<dbReference type="Gene3D" id="1.10.510.10">
    <property type="entry name" value="Transferase(Phosphotransferase) domain 1"/>
    <property type="match status" value="1"/>
</dbReference>
<dbReference type="InParanoid" id="A0A3N4K6W4"/>
<dbReference type="STRING" id="1392247.A0A3N4K6W4"/>
<dbReference type="EC" id="2.7.11.1" evidence="1"/>
<dbReference type="InterPro" id="IPR017441">
    <property type="entry name" value="Protein_kinase_ATP_BS"/>
</dbReference>
<comment type="catalytic activity">
    <reaction evidence="8">
        <text>L-seryl-[protein] + ATP = O-phospho-L-seryl-[protein] + ADP + H(+)</text>
        <dbReference type="Rhea" id="RHEA:17989"/>
        <dbReference type="Rhea" id="RHEA-COMP:9863"/>
        <dbReference type="Rhea" id="RHEA-COMP:11604"/>
        <dbReference type="ChEBI" id="CHEBI:15378"/>
        <dbReference type="ChEBI" id="CHEBI:29999"/>
        <dbReference type="ChEBI" id="CHEBI:30616"/>
        <dbReference type="ChEBI" id="CHEBI:83421"/>
        <dbReference type="ChEBI" id="CHEBI:456216"/>
        <dbReference type="EC" id="2.7.11.1"/>
    </reaction>
</comment>